<reference evidence="14" key="1">
    <citation type="submission" date="2023-08" db="EMBL/GenBank/DDBJ databases">
        <authorList>
            <person name="Alioto T."/>
            <person name="Alioto T."/>
            <person name="Gomez Garrido J."/>
        </authorList>
    </citation>
    <scope>NUCLEOTIDE SEQUENCE</scope>
</reference>
<evidence type="ECO:0000256" key="6">
    <source>
        <dbReference type="ARBA" id="ARBA00023136"/>
    </source>
</evidence>
<feature type="transmembrane region" description="Helical" evidence="12">
    <location>
        <begin position="256"/>
        <end position="276"/>
    </location>
</feature>
<evidence type="ECO:0000256" key="9">
    <source>
        <dbReference type="ARBA" id="ARBA00023180"/>
    </source>
</evidence>
<evidence type="ECO:0000256" key="2">
    <source>
        <dbReference type="ARBA" id="ARBA00022475"/>
    </source>
</evidence>
<keyword evidence="8" id="KW-0675">Receptor</keyword>
<dbReference type="Pfam" id="PF08205">
    <property type="entry name" value="C2-set_2"/>
    <property type="match status" value="1"/>
</dbReference>
<dbReference type="AlphaFoldDB" id="A0AA36FFB0"/>
<dbReference type="GO" id="GO:0007166">
    <property type="term" value="P:cell surface receptor signaling pathway"/>
    <property type="evidence" value="ECO:0007669"/>
    <property type="project" value="TreeGrafter"/>
</dbReference>
<dbReference type="Proteomes" id="UP001162480">
    <property type="component" value="Chromosome 19"/>
</dbReference>
<dbReference type="InterPro" id="IPR013162">
    <property type="entry name" value="CD80_C2-set"/>
</dbReference>
<accession>A0AA36FFB0</accession>
<protein>
    <submittedName>
        <fullName evidence="14">XP_014788429.1PREDICTED: uncharacterized protein LOC106882031</fullName>
    </submittedName>
</protein>
<evidence type="ECO:0000313" key="15">
    <source>
        <dbReference type="Proteomes" id="UP001162480"/>
    </source>
</evidence>
<dbReference type="GO" id="GO:0009897">
    <property type="term" value="C:external side of plasma membrane"/>
    <property type="evidence" value="ECO:0007669"/>
    <property type="project" value="TreeGrafter"/>
</dbReference>
<keyword evidence="4" id="KW-0732">Signal</keyword>
<dbReference type="PANTHER" id="PTHR25466:SF9">
    <property type="entry name" value="FIBRONECTIN TYPE-III DOMAIN-CONTAINING PROTEIN"/>
    <property type="match status" value="1"/>
</dbReference>
<evidence type="ECO:0000313" key="14">
    <source>
        <dbReference type="EMBL" id="CAI9736926.1"/>
    </source>
</evidence>
<evidence type="ECO:0000256" key="12">
    <source>
        <dbReference type="SAM" id="Phobius"/>
    </source>
</evidence>
<keyword evidence="2" id="KW-1003">Cell membrane</keyword>
<keyword evidence="5 12" id="KW-1133">Transmembrane helix</keyword>
<comment type="subcellular location">
    <subcellularLocation>
        <location evidence="1">Cell membrane</location>
        <topology evidence="1">Single-pass type I membrane protein</topology>
    </subcellularLocation>
</comment>
<gene>
    <name evidence="14" type="ORF">OCTVUL_1B012736</name>
</gene>
<evidence type="ECO:0000256" key="3">
    <source>
        <dbReference type="ARBA" id="ARBA00022692"/>
    </source>
</evidence>
<evidence type="ECO:0000256" key="8">
    <source>
        <dbReference type="ARBA" id="ARBA00023170"/>
    </source>
</evidence>
<dbReference type="GO" id="GO:0006955">
    <property type="term" value="P:immune response"/>
    <property type="evidence" value="ECO:0007669"/>
    <property type="project" value="TreeGrafter"/>
</dbReference>
<evidence type="ECO:0000259" key="13">
    <source>
        <dbReference type="Pfam" id="PF08205"/>
    </source>
</evidence>
<evidence type="ECO:0000256" key="4">
    <source>
        <dbReference type="ARBA" id="ARBA00022729"/>
    </source>
</evidence>
<sequence length="366" mass="40674">MSVVVSCTSYVDVKTSSQNKTPLDDNGALDFKIRGTLASGKANVTMTCSDYYKSHVYGVAFKKGKVPLVHVNNSTGPAWLDPHYMKRVKTEVHSLHSGNVKVSLTLSKITCSDEGHYECEIQRIPSSKSIQKYFRILSKPGPLKMENINNTVPHTDVLLEIRCGGMVGNPPGNITWYRQRRQDSGWIRLCGENINQTEPRLNRTSCQYHRSSTLHYILTKVDIDLVIKCSVNNGVDGNTVEVTGEFGVDELGVEEIAGITAGCLLAALILLGFCCWCQRRKQYSEDDSDDEDEKQRMEPDSEISMSKMPKPNARTKRKFTNADDKYSMYMNTRAASNQSRFGTSQYPGVASIQLGKSIMGGSQTIG</sequence>
<evidence type="ECO:0000256" key="10">
    <source>
        <dbReference type="ARBA" id="ARBA00023319"/>
    </source>
</evidence>
<feature type="domain" description="CD80-like immunoglobulin C2-set" evidence="13">
    <location>
        <begin position="161"/>
        <end position="234"/>
    </location>
</feature>
<dbReference type="SUPFAM" id="SSF48726">
    <property type="entry name" value="Immunoglobulin"/>
    <property type="match status" value="1"/>
</dbReference>
<evidence type="ECO:0000256" key="1">
    <source>
        <dbReference type="ARBA" id="ARBA00004251"/>
    </source>
</evidence>
<dbReference type="GO" id="GO:0071222">
    <property type="term" value="P:cellular response to lipopolysaccharide"/>
    <property type="evidence" value="ECO:0007669"/>
    <property type="project" value="TreeGrafter"/>
</dbReference>
<keyword evidence="6 12" id="KW-0472">Membrane</keyword>
<dbReference type="EMBL" id="OX597832">
    <property type="protein sequence ID" value="CAI9736926.1"/>
    <property type="molecule type" value="Genomic_DNA"/>
</dbReference>
<keyword evidence="15" id="KW-1185">Reference proteome</keyword>
<proteinExistence type="predicted"/>
<dbReference type="InterPro" id="IPR036179">
    <property type="entry name" value="Ig-like_dom_sf"/>
</dbReference>
<keyword evidence="7" id="KW-1015">Disulfide bond</keyword>
<evidence type="ECO:0000256" key="5">
    <source>
        <dbReference type="ARBA" id="ARBA00022989"/>
    </source>
</evidence>
<dbReference type="InterPro" id="IPR051713">
    <property type="entry name" value="T-cell_Activation_Regulation"/>
</dbReference>
<keyword evidence="9" id="KW-0325">Glycoprotein</keyword>
<dbReference type="InterPro" id="IPR013783">
    <property type="entry name" value="Ig-like_fold"/>
</dbReference>
<keyword evidence="10" id="KW-0393">Immunoglobulin domain</keyword>
<dbReference type="Gene3D" id="2.60.40.10">
    <property type="entry name" value="Immunoglobulins"/>
    <property type="match status" value="2"/>
</dbReference>
<dbReference type="PANTHER" id="PTHR25466">
    <property type="entry name" value="T-LYMPHOCYTE ACTIVATION ANTIGEN"/>
    <property type="match status" value="1"/>
</dbReference>
<evidence type="ECO:0000256" key="7">
    <source>
        <dbReference type="ARBA" id="ARBA00023157"/>
    </source>
</evidence>
<keyword evidence="3 12" id="KW-0812">Transmembrane</keyword>
<evidence type="ECO:0000256" key="11">
    <source>
        <dbReference type="SAM" id="MobiDB-lite"/>
    </source>
</evidence>
<feature type="region of interest" description="Disordered" evidence="11">
    <location>
        <begin position="285"/>
        <end position="317"/>
    </location>
</feature>
<organism evidence="14 15">
    <name type="scientific">Octopus vulgaris</name>
    <name type="common">Common octopus</name>
    <dbReference type="NCBI Taxonomy" id="6645"/>
    <lineage>
        <taxon>Eukaryota</taxon>
        <taxon>Metazoa</taxon>
        <taxon>Spiralia</taxon>
        <taxon>Lophotrochozoa</taxon>
        <taxon>Mollusca</taxon>
        <taxon>Cephalopoda</taxon>
        <taxon>Coleoidea</taxon>
        <taxon>Octopodiformes</taxon>
        <taxon>Octopoda</taxon>
        <taxon>Incirrata</taxon>
        <taxon>Octopodidae</taxon>
        <taxon>Octopus</taxon>
    </lineage>
</organism>
<name>A0AA36FFB0_OCTVU</name>